<evidence type="ECO:0000259" key="2">
    <source>
        <dbReference type="Pfam" id="PF13511"/>
    </source>
</evidence>
<evidence type="ECO:0000313" key="4">
    <source>
        <dbReference type="Proteomes" id="UP000663207"/>
    </source>
</evidence>
<sequence>MKKGIILVALLSAPLAHAAIYKCTIDGVETYSQLPCADDAEPIAVREQTPGSGGGDQKGVLGACLAYIKTHYSYKDPESIRLEKYSFDWVADKSGPRRVISMWINAKNSYGAYAGSDVKICFVNHSGTALSETQKLVY</sequence>
<dbReference type="RefSeq" id="WP_207381653.1">
    <property type="nucleotide sequence ID" value="NZ_CP071502.1"/>
</dbReference>
<feature type="signal peptide" evidence="1">
    <location>
        <begin position="1"/>
        <end position="18"/>
    </location>
</feature>
<evidence type="ECO:0000256" key="1">
    <source>
        <dbReference type="SAM" id="SignalP"/>
    </source>
</evidence>
<dbReference type="Proteomes" id="UP000663207">
    <property type="component" value="Chromosome"/>
</dbReference>
<dbReference type="EMBL" id="CP071502">
    <property type="protein sequence ID" value="QSX38606.1"/>
    <property type="molecule type" value="Genomic_DNA"/>
</dbReference>
<feature type="chain" id="PRO_5047506636" evidence="1">
    <location>
        <begin position="19"/>
        <end position="138"/>
    </location>
</feature>
<evidence type="ECO:0000313" key="3">
    <source>
        <dbReference type="EMBL" id="QSX38606.1"/>
    </source>
</evidence>
<reference evidence="3 4" key="1">
    <citation type="submission" date="2021-03" db="EMBL/GenBank/DDBJ databases">
        <title>Novel species identification of genus Shewanella.</title>
        <authorList>
            <person name="Liu G."/>
            <person name="Zhang Q."/>
        </authorList>
    </citation>
    <scope>NUCLEOTIDE SEQUENCE [LARGE SCALE GENOMIC DNA]</scope>
    <source>
        <strain evidence="3 4">FJAT-52962</strain>
    </source>
</reference>
<name>A0ABX7R628_9GAMM</name>
<dbReference type="InterPro" id="IPR025392">
    <property type="entry name" value="DUF4124"/>
</dbReference>
<gene>
    <name evidence="3" type="ORF">JYB85_07275</name>
</gene>
<dbReference type="Pfam" id="PF13511">
    <property type="entry name" value="DUF4124"/>
    <property type="match status" value="1"/>
</dbReference>
<keyword evidence="4" id="KW-1185">Reference proteome</keyword>
<proteinExistence type="predicted"/>
<keyword evidence="1" id="KW-0732">Signal</keyword>
<protein>
    <submittedName>
        <fullName evidence="3">DUF4124 domain-containing protein</fullName>
    </submittedName>
</protein>
<feature type="domain" description="DUF4124" evidence="2">
    <location>
        <begin position="8"/>
        <end position="48"/>
    </location>
</feature>
<organism evidence="3 4">
    <name type="scientific">Shewanella sedimentimangrovi</name>
    <dbReference type="NCBI Taxonomy" id="2814293"/>
    <lineage>
        <taxon>Bacteria</taxon>
        <taxon>Pseudomonadati</taxon>
        <taxon>Pseudomonadota</taxon>
        <taxon>Gammaproteobacteria</taxon>
        <taxon>Alteromonadales</taxon>
        <taxon>Shewanellaceae</taxon>
        <taxon>Shewanella</taxon>
    </lineage>
</organism>
<accession>A0ABX7R628</accession>